<dbReference type="EMBL" id="JABEZY010257291">
    <property type="protein sequence ID" value="MBA0753646.1"/>
    <property type="molecule type" value="Genomic_DNA"/>
</dbReference>
<name>A0A7J9CYZ7_GOSGO</name>
<evidence type="ECO:0000313" key="2">
    <source>
        <dbReference type="Proteomes" id="UP000593579"/>
    </source>
</evidence>
<accession>A0A7J9CYZ7</accession>
<reference evidence="1 2" key="1">
    <citation type="journal article" date="2019" name="Genome Biol. Evol.">
        <title>Insights into the evolution of the New World diploid cottons (Gossypium, subgenus Houzingenia) based on genome sequencing.</title>
        <authorList>
            <person name="Grover C.E."/>
            <person name="Arick M.A. 2nd"/>
            <person name="Thrash A."/>
            <person name="Conover J.L."/>
            <person name="Sanders W.S."/>
            <person name="Peterson D.G."/>
            <person name="Frelichowski J.E."/>
            <person name="Scheffler J.A."/>
            <person name="Scheffler B.E."/>
            <person name="Wendel J.F."/>
        </authorList>
    </citation>
    <scope>NUCLEOTIDE SEQUENCE [LARGE SCALE GENOMIC DNA]</scope>
    <source>
        <strain evidence="1">5</strain>
        <tissue evidence="1">Leaf</tissue>
    </source>
</reference>
<dbReference type="AlphaFoldDB" id="A0A7J9CYZ7"/>
<evidence type="ECO:0000313" key="1">
    <source>
        <dbReference type="EMBL" id="MBA0753646.1"/>
    </source>
</evidence>
<proteinExistence type="predicted"/>
<sequence>MGNDILPTYEKISSIRREVNSTCLRCGVEKETLLYVMRNCLRAGAVLVYGGLNNKLLGGSYSRCVDWIEDVARTLDKKSFSDFITVLWNIWNSQNNRVFRGVEEEAKVTWEKAASLSQDFRIFNLLEKPMLPRPIMEKA</sequence>
<organism evidence="1 2">
    <name type="scientific">Gossypium gossypioides</name>
    <name type="common">Mexican cotton</name>
    <name type="synonym">Selera gossypioides</name>
    <dbReference type="NCBI Taxonomy" id="34282"/>
    <lineage>
        <taxon>Eukaryota</taxon>
        <taxon>Viridiplantae</taxon>
        <taxon>Streptophyta</taxon>
        <taxon>Embryophyta</taxon>
        <taxon>Tracheophyta</taxon>
        <taxon>Spermatophyta</taxon>
        <taxon>Magnoliopsida</taxon>
        <taxon>eudicotyledons</taxon>
        <taxon>Gunneridae</taxon>
        <taxon>Pentapetalae</taxon>
        <taxon>rosids</taxon>
        <taxon>malvids</taxon>
        <taxon>Malvales</taxon>
        <taxon>Malvaceae</taxon>
        <taxon>Malvoideae</taxon>
        <taxon>Gossypium</taxon>
    </lineage>
</organism>
<dbReference type="OrthoDB" id="997776at2759"/>
<keyword evidence="2" id="KW-1185">Reference proteome</keyword>
<dbReference type="Proteomes" id="UP000593579">
    <property type="component" value="Unassembled WGS sequence"/>
</dbReference>
<gene>
    <name evidence="1" type="ORF">Gogos_021878</name>
</gene>
<comment type="caution">
    <text evidence="1">The sequence shown here is derived from an EMBL/GenBank/DDBJ whole genome shotgun (WGS) entry which is preliminary data.</text>
</comment>
<protein>
    <submittedName>
        <fullName evidence="1">Uncharacterized protein</fullName>
    </submittedName>
</protein>